<accession>A0A845MJV9</accession>
<gene>
    <name evidence="2" type="ORF">GQF03_17480</name>
</gene>
<evidence type="ECO:0000256" key="1">
    <source>
        <dbReference type="SAM" id="Coils"/>
    </source>
</evidence>
<evidence type="ECO:0000313" key="2">
    <source>
        <dbReference type="EMBL" id="MZR24129.1"/>
    </source>
</evidence>
<keyword evidence="3" id="KW-1185">Reference proteome</keyword>
<evidence type="ECO:0000313" key="3">
    <source>
        <dbReference type="Proteomes" id="UP000445696"/>
    </source>
</evidence>
<sequence>MAGKSIVGENKMNAVVVDMEDAGREEKKSAFVHMRAVGKSYSRISAELGVSKGALSNWNAELEEEIAAAKAIELDALQEEFFMTKERRIRVLGEQLKRLDEELKNRDLSELSTDKLIAAHMQLTLALKDEFIEARPLPASEIQKLKNLKV</sequence>
<dbReference type="EMBL" id="WTVA01000015">
    <property type="protein sequence ID" value="MZR24129.1"/>
    <property type="molecule type" value="Genomic_DNA"/>
</dbReference>
<protein>
    <submittedName>
        <fullName evidence="2">Transposase</fullName>
    </submittedName>
</protein>
<dbReference type="AlphaFoldDB" id="A0A845MJV9"/>
<proteinExistence type="predicted"/>
<keyword evidence="1" id="KW-0175">Coiled coil</keyword>
<name>A0A845MJV9_9PROT</name>
<organism evidence="2 3">
    <name type="scientific">Sneathiella chungangensis</name>
    <dbReference type="NCBI Taxonomy" id="1418234"/>
    <lineage>
        <taxon>Bacteria</taxon>
        <taxon>Pseudomonadati</taxon>
        <taxon>Pseudomonadota</taxon>
        <taxon>Alphaproteobacteria</taxon>
        <taxon>Sneathiellales</taxon>
        <taxon>Sneathiellaceae</taxon>
        <taxon>Sneathiella</taxon>
    </lineage>
</organism>
<dbReference type="RefSeq" id="WP_161340587.1">
    <property type="nucleotide sequence ID" value="NZ_JBHSDG010000003.1"/>
</dbReference>
<feature type="coiled-coil region" evidence="1">
    <location>
        <begin position="55"/>
        <end position="102"/>
    </location>
</feature>
<reference evidence="2 3" key="1">
    <citation type="journal article" date="2014" name="Int. J. Syst. Evol. Microbiol.">
        <title>Sneathiella chungangensis sp. nov., isolated from a marine sand, and emended description of the genus Sneathiella.</title>
        <authorList>
            <person name="Siamphan C."/>
            <person name="Kim H."/>
            <person name="Lee J.S."/>
            <person name="Kim W."/>
        </authorList>
    </citation>
    <scope>NUCLEOTIDE SEQUENCE [LARGE SCALE GENOMIC DNA]</scope>
    <source>
        <strain evidence="2 3">KCTC 32476</strain>
    </source>
</reference>
<dbReference type="OrthoDB" id="2881021at2"/>
<dbReference type="Proteomes" id="UP000445696">
    <property type="component" value="Unassembled WGS sequence"/>
</dbReference>
<comment type="caution">
    <text evidence="2">The sequence shown here is derived from an EMBL/GenBank/DDBJ whole genome shotgun (WGS) entry which is preliminary data.</text>
</comment>